<comment type="catalytic activity">
    <reaction evidence="1">
        <text>ATP + protein L-histidine = ADP + protein N-phospho-L-histidine.</text>
        <dbReference type="EC" id="2.7.13.3"/>
    </reaction>
</comment>
<dbReference type="CDD" id="cd00130">
    <property type="entry name" value="PAS"/>
    <property type="match status" value="5"/>
</dbReference>
<accession>C5HLB0</accession>
<dbReference type="Gene3D" id="3.30.450.20">
    <property type="entry name" value="PAS domain"/>
    <property type="match status" value="5"/>
</dbReference>
<dbReference type="InterPro" id="IPR001610">
    <property type="entry name" value="PAC"/>
</dbReference>
<dbReference type="InterPro" id="IPR005467">
    <property type="entry name" value="His_kinase_dom"/>
</dbReference>
<dbReference type="Pfam" id="PF08447">
    <property type="entry name" value="PAS_3"/>
    <property type="match status" value="1"/>
</dbReference>
<feature type="domain" description="PAC" evidence="9">
    <location>
        <begin position="381"/>
        <end position="433"/>
    </location>
</feature>
<dbReference type="SMART" id="SM00086">
    <property type="entry name" value="PAC"/>
    <property type="match status" value="5"/>
</dbReference>
<dbReference type="InterPro" id="IPR035965">
    <property type="entry name" value="PAS-like_dom_sf"/>
</dbReference>
<keyword evidence="3" id="KW-0597">Phosphoprotein</keyword>
<feature type="domain" description="PAS" evidence="8">
    <location>
        <begin position="576"/>
        <end position="647"/>
    </location>
</feature>
<keyword evidence="5 10" id="KW-0418">Kinase</keyword>
<feature type="domain" description="PAC" evidence="9">
    <location>
        <begin position="774"/>
        <end position="826"/>
    </location>
</feature>
<evidence type="ECO:0000256" key="4">
    <source>
        <dbReference type="ARBA" id="ARBA00022679"/>
    </source>
</evidence>
<dbReference type="InterPro" id="IPR000700">
    <property type="entry name" value="PAS-assoc_C"/>
</dbReference>
<dbReference type="Gene3D" id="3.30.565.10">
    <property type="entry name" value="Histidine kinase-like ATPase, C-terminal domain"/>
    <property type="match status" value="1"/>
</dbReference>
<dbReference type="PANTHER" id="PTHR43304:SF1">
    <property type="entry name" value="PAC DOMAIN-CONTAINING PROTEIN"/>
    <property type="match status" value="1"/>
</dbReference>
<dbReference type="Gene3D" id="1.10.287.130">
    <property type="match status" value="1"/>
</dbReference>
<dbReference type="InterPro" id="IPR029016">
    <property type="entry name" value="GAF-like_dom_sf"/>
</dbReference>
<dbReference type="EC" id="2.7.13.3" evidence="2"/>
<dbReference type="SMART" id="SM00387">
    <property type="entry name" value="HATPase_c"/>
    <property type="match status" value="1"/>
</dbReference>
<dbReference type="InterPro" id="IPR013655">
    <property type="entry name" value="PAS_fold_3"/>
</dbReference>
<dbReference type="GO" id="GO:0000155">
    <property type="term" value="F:phosphorelay sensor kinase activity"/>
    <property type="evidence" value="ECO:0007669"/>
    <property type="project" value="InterPro"/>
</dbReference>
<dbReference type="SUPFAM" id="SSF55785">
    <property type="entry name" value="PYP-like sensor domain (PAS domain)"/>
    <property type="match status" value="5"/>
</dbReference>
<evidence type="ECO:0000259" key="7">
    <source>
        <dbReference type="PROSITE" id="PS50109"/>
    </source>
</evidence>
<feature type="domain" description="PAC" evidence="9">
    <location>
        <begin position="247"/>
        <end position="299"/>
    </location>
</feature>
<dbReference type="Pfam" id="PF00512">
    <property type="entry name" value="HisKA"/>
    <property type="match status" value="1"/>
</dbReference>
<dbReference type="InterPro" id="IPR003018">
    <property type="entry name" value="GAF"/>
</dbReference>
<dbReference type="Gene3D" id="3.30.450.40">
    <property type="match status" value="1"/>
</dbReference>
<feature type="domain" description="Histidine kinase" evidence="7">
    <location>
        <begin position="846"/>
        <end position="1061"/>
    </location>
</feature>
<dbReference type="InterPro" id="IPR004358">
    <property type="entry name" value="Sig_transdc_His_kin-like_C"/>
</dbReference>
<reference evidence="10" key="1">
    <citation type="journal article" date="2010" name="FEMS Microbiol. Ecol.">
        <title>Novel lipolytic genes from the microbial metagenomic library of the South China Sea marine sediment.</title>
        <authorList>
            <person name="Hu Y."/>
            <person name="Fu C."/>
            <person name="Huang Y."/>
            <person name="Yin Y."/>
            <person name="Cheng G."/>
            <person name="Lei F."/>
            <person name="Lu N."/>
            <person name="Li J."/>
            <person name="Ashforth E.J."/>
            <person name="Zhang L."/>
            <person name="Zhu B."/>
        </authorList>
    </citation>
    <scope>NUCLEOTIDE SEQUENCE</scope>
</reference>
<dbReference type="SMART" id="SM00091">
    <property type="entry name" value="PAS"/>
    <property type="match status" value="5"/>
</dbReference>
<dbReference type="AlphaFoldDB" id="C5HLB0"/>
<evidence type="ECO:0000256" key="2">
    <source>
        <dbReference type="ARBA" id="ARBA00012438"/>
    </source>
</evidence>
<dbReference type="SMART" id="SM00388">
    <property type="entry name" value="HisKA"/>
    <property type="match status" value="1"/>
</dbReference>
<dbReference type="NCBIfam" id="TIGR00229">
    <property type="entry name" value="sensory_box"/>
    <property type="match status" value="5"/>
</dbReference>
<organism evidence="10">
    <name type="scientific">uncultured bacterium FLS12</name>
    <dbReference type="NCBI Taxonomy" id="651659"/>
    <lineage>
        <taxon>Bacteria</taxon>
        <taxon>environmental samples</taxon>
    </lineage>
</organism>
<dbReference type="Pfam" id="PF01590">
    <property type="entry name" value="GAF"/>
    <property type="match status" value="1"/>
</dbReference>
<dbReference type="InterPro" id="IPR036890">
    <property type="entry name" value="HATPase_C_sf"/>
</dbReference>
<feature type="coiled-coil region" evidence="6">
    <location>
        <begin position="424"/>
        <end position="455"/>
    </location>
</feature>
<dbReference type="InterPro" id="IPR003594">
    <property type="entry name" value="HATPase_dom"/>
</dbReference>
<feature type="domain" description="PAS" evidence="8">
    <location>
        <begin position="300"/>
        <end position="359"/>
    </location>
</feature>
<dbReference type="PROSITE" id="PS50109">
    <property type="entry name" value="HIS_KIN"/>
    <property type="match status" value="1"/>
</dbReference>
<name>C5HLB0_9BACT</name>
<dbReference type="InterPro" id="IPR052162">
    <property type="entry name" value="Sensor_kinase/Photoreceptor"/>
</dbReference>
<evidence type="ECO:0000259" key="9">
    <source>
        <dbReference type="PROSITE" id="PS50113"/>
    </source>
</evidence>
<keyword evidence="6" id="KW-0175">Coiled coil</keyword>
<keyword evidence="4" id="KW-0808">Transferase</keyword>
<dbReference type="PROSITE" id="PS50112">
    <property type="entry name" value="PAS"/>
    <property type="match status" value="4"/>
</dbReference>
<feature type="domain" description="PAS" evidence="8">
    <location>
        <begin position="452"/>
        <end position="494"/>
    </location>
</feature>
<dbReference type="SUPFAM" id="SSF47384">
    <property type="entry name" value="Homodimeric domain of signal transducing histidine kinase"/>
    <property type="match status" value="1"/>
</dbReference>
<dbReference type="PANTHER" id="PTHR43304">
    <property type="entry name" value="PHYTOCHROME-LIKE PROTEIN CPH1"/>
    <property type="match status" value="1"/>
</dbReference>
<proteinExistence type="predicted"/>
<dbReference type="PROSITE" id="PS50113">
    <property type="entry name" value="PAC"/>
    <property type="match status" value="3"/>
</dbReference>
<dbReference type="Pfam" id="PF02518">
    <property type="entry name" value="HATPase_c"/>
    <property type="match status" value="1"/>
</dbReference>
<dbReference type="Pfam" id="PF13426">
    <property type="entry name" value="PAS_9"/>
    <property type="match status" value="4"/>
</dbReference>
<dbReference type="CDD" id="cd00082">
    <property type="entry name" value="HisKA"/>
    <property type="match status" value="1"/>
</dbReference>
<evidence type="ECO:0000256" key="6">
    <source>
        <dbReference type="SAM" id="Coils"/>
    </source>
</evidence>
<sequence length="1068" mass="119088">MSDAAGPHSGEVTLADRLTTLSEVTTQLAKAPGLDALCRQAVELAITRLGFERMGIWFLDEDPDYVVGTYGVDESGKIRDERDKRLPYANARMASKVIASKAPLVRADDVMMPLGDEKRPVTRAVASMWDGDDVIGLVGVDNALRDEPITDDHLQILKLYATSLGHLCAMKKSEEALHVRSMAIESSINGIAFTDLEARITYVNREFLVLSGFERPEEIIGQLAPDFCAPPQDGWRIVDILRERGRMRGVVDVRRKDDTVLSVELIASMVTDEARNPVGMMASFVDVTDRLSAIRALQESEERFRDVLECSKDLVYRLDLRTGELVYLSPSVTSVLGFTADEMRELGVPALLDRAHPDDTHLFAVSVKEEGKPSIDVDSAGPVEYRWRHKNGCYIWLSASRTVSYDDDGQAVALTGSIRDITVHKEVDDALEQARDELERRVEERTAALRLSEQRYRALFEQAPNAIALVDVETGRLLAFNDRVPEFLGYTRDETAQLTVADIDATEALVDVWGYHKLIQGGHYRTFESQHRRKDGTVRDVLMSCSAVEVEGKPCIQAIWRDVTVEREAREQLRHSEARYRTLFEQAADAIVVVDPKTGGFVAFNERAFEQLGYTREEFSQLTLADIDVVETPDEARDHIERVLRDKTDWFETRHIRKDKVIRDVQVSCRVIRLGERDYPQSTWRDVTDAKRAQEKLRVSEERFRTVFNDGPFGMLVVSPRRVIERANAEACRMLGYGEDELVGMSTRALSHPSERDTHDRAAADLWAGTLPLVETEMLFLTKRGAHIAVRMVASIVRDDSGQALYGLAMLEDISGRKRAERTIADLQAKMIASSRLSLLGALASGIGHEINNPLTTISVAGERLQALSAAEDFTAEPVGHMAGIITRNAVRIGRIIRGLRHLARDGMSDPFVPAPVHLLVSDAVDLCQMRLHAHGIILDVAPVPEALEVECRSTQISQVLLNLLTNAHDAVEKLPTRWVKVDVEDEGDTVAMRVTDSGGGLPEDLRERITEPFFTTKAVGKGTGLGLSISRSITDEHNGVLDVDRRCKNTRFIVRLPKKQPPANGDQ</sequence>
<protein>
    <recommendedName>
        <fullName evidence="2">histidine kinase</fullName>
        <ecNumber evidence="2">2.7.13.3</ecNumber>
    </recommendedName>
</protein>
<evidence type="ECO:0000256" key="1">
    <source>
        <dbReference type="ARBA" id="ARBA00000085"/>
    </source>
</evidence>
<evidence type="ECO:0000313" key="10">
    <source>
        <dbReference type="EMBL" id="ACS15388.1"/>
    </source>
</evidence>
<dbReference type="InterPro" id="IPR003661">
    <property type="entry name" value="HisK_dim/P_dom"/>
</dbReference>
<dbReference type="InterPro" id="IPR036097">
    <property type="entry name" value="HisK_dim/P_sf"/>
</dbReference>
<dbReference type="SUPFAM" id="SSF55781">
    <property type="entry name" value="GAF domain-like"/>
    <property type="match status" value="1"/>
</dbReference>
<dbReference type="SUPFAM" id="SSF55874">
    <property type="entry name" value="ATPase domain of HSP90 chaperone/DNA topoisomerase II/histidine kinase"/>
    <property type="match status" value="1"/>
</dbReference>
<evidence type="ECO:0000256" key="5">
    <source>
        <dbReference type="ARBA" id="ARBA00022777"/>
    </source>
</evidence>
<feature type="domain" description="PAS" evidence="8">
    <location>
        <begin position="700"/>
        <end position="757"/>
    </location>
</feature>
<evidence type="ECO:0000256" key="3">
    <source>
        <dbReference type="ARBA" id="ARBA00022553"/>
    </source>
</evidence>
<dbReference type="PRINTS" id="PR00344">
    <property type="entry name" value="BCTRLSENSOR"/>
</dbReference>
<dbReference type="EMBL" id="FJ483464">
    <property type="protein sequence ID" value="ACS15388.1"/>
    <property type="molecule type" value="Genomic_DNA"/>
</dbReference>
<dbReference type="InterPro" id="IPR000014">
    <property type="entry name" value="PAS"/>
</dbReference>
<evidence type="ECO:0000259" key="8">
    <source>
        <dbReference type="PROSITE" id="PS50112"/>
    </source>
</evidence>